<organism evidence="7 8">
    <name type="scientific">Natronoglycomyces albus</name>
    <dbReference type="NCBI Taxonomy" id="2811108"/>
    <lineage>
        <taxon>Bacteria</taxon>
        <taxon>Bacillati</taxon>
        <taxon>Actinomycetota</taxon>
        <taxon>Actinomycetes</taxon>
        <taxon>Glycomycetales</taxon>
        <taxon>Glycomycetaceae</taxon>
        <taxon>Natronoglycomyces</taxon>
    </lineage>
</organism>
<feature type="DNA-binding region" description="H-T-H motif" evidence="5">
    <location>
        <begin position="37"/>
        <end position="56"/>
    </location>
</feature>
<keyword evidence="3 5" id="KW-0238">DNA-binding</keyword>
<dbReference type="SUPFAM" id="SSF48498">
    <property type="entry name" value="Tetracyclin repressor-like, C-terminal domain"/>
    <property type="match status" value="1"/>
</dbReference>
<evidence type="ECO:0000256" key="2">
    <source>
        <dbReference type="ARBA" id="ARBA00023015"/>
    </source>
</evidence>
<keyword evidence="4" id="KW-0804">Transcription</keyword>
<proteinExistence type="predicted"/>
<dbReference type="KEGG" id="nav:JQS30_11290"/>
<dbReference type="Pfam" id="PF13977">
    <property type="entry name" value="TetR_C_6"/>
    <property type="match status" value="1"/>
</dbReference>
<dbReference type="InterPro" id="IPR009057">
    <property type="entry name" value="Homeodomain-like_sf"/>
</dbReference>
<dbReference type="SUPFAM" id="SSF46689">
    <property type="entry name" value="Homeodomain-like"/>
    <property type="match status" value="1"/>
</dbReference>
<gene>
    <name evidence="7" type="ORF">JQS30_11290</name>
</gene>
<dbReference type="InterPro" id="IPR050109">
    <property type="entry name" value="HTH-type_TetR-like_transc_reg"/>
</dbReference>
<name>A0A895XPD0_9ACTN</name>
<keyword evidence="1" id="KW-0678">Repressor</keyword>
<dbReference type="Gene3D" id="1.10.357.10">
    <property type="entry name" value="Tetracycline Repressor, domain 2"/>
    <property type="match status" value="1"/>
</dbReference>
<dbReference type="PANTHER" id="PTHR30055">
    <property type="entry name" value="HTH-TYPE TRANSCRIPTIONAL REGULATOR RUTR"/>
    <property type="match status" value="1"/>
</dbReference>
<keyword evidence="2" id="KW-0805">Transcription regulation</keyword>
<accession>A0A895XPD0</accession>
<evidence type="ECO:0000256" key="5">
    <source>
        <dbReference type="PROSITE-ProRule" id="PRU00335"/>
    </source>
</evidence>
<dbReference type="PANTHER" id="PTHR30055:SF226">
    <property type="entry name" value="HTH-TYPE TRANSCRIPTIONAL REGULATOR PKSA"/>
    <property type="match status" value="1"/>
</dbReference>
<evidence type="ECO:0000256" key="1">
    <source>
        <dbReference type="ARBA" id="ARBA00022491"/>
    </source>
</evidence>
<dbReference type="InterPro" id="IPR036271">
    <property type="entry name" value="Tet_transcr_reg_TetR-rel_C_sf"/>
</dbReference>
<dbReference type="PROSITE" id="PS50977">
    <property type="entry name" value="HTH_TETR_2"/>
    <property type="match status" value="1"/>
</dbReference>
<evidence type="ECO:0000256" key="4">
    <source>
        <dbReference type="ARBA" id="ARBA00023163"/>
    </source>
</evidence>
<dbReference type="InterPro" id="IPR001647">
    <property type="entry name" value="HTH_TetR"/>
</dbReference>
<evidence type="ECO:0000313" key="8">
    <source>
        <dbReference type="Proteomes" id="UP000662939"/>
    </source>
</evidence>
<dbReference type="InterPro" id="IPR039538">
    <property type="entry name" value="BetI_C"/>
</dbReference>
<dbReference type="RefSeq" id="WP_213170373.1">
    <property type="nucleotide sequence ID" value="NZ_CP070496.1"/>
</dbReference>
<evidence type="ECO:0000313" key="7">
    <source>
        <dbReference type="EMBL" id="QSB04376.1"/>
    </source>
</evidence>
<dbReference type="AlphaFoldDB" id="A0A895XPD0"/>
<dbReference type="GO" id="GO:0003700">
    <property type="term" value="F:DNA-binding transcription factor activity"/>
    <property type="evidence" value="ECO:0007669"/>
    <property type="project" value="TreeGrafter"/>
</dbReference>
<dbReference type="Pfam" id="PF00440">
    <property type="entry name" value="TetR_N"/>
    <property type="match status" value="1"/>
</dbReference>
<evidence type="ECO:0000259" key="6">
    <source>
        <dbReference type="PROSITE" id="PS50977"/>
    </source>
</evidence>
<dbReference type="EMBL" id="CP070496">
    <property type="protein sequence ID" value="QSB04376.1"/>
    <property type="molecule type" value="Genomic_DNA"/>
</dbReference>
<dbReference type="PRINTS" id="PR00455">
    <property type="entry name" value="HTHTETR"/>
</dbReference>
<keyword evidence="8" id="KW-1185">Reference proteome</keyword>
<feature type="domain" description="HTH tetR-type" evidence="6">
    <location>
        <begin position="14"/>
        <end position="74"/>
    </location>
</feature>
<reference evidence="7" key="1">
    <citation type="submission" date="2021-02" db="EMBL/GenBank/DDBJ databases">
        <title>Natronoglycomyces albus gen. nov., sp. nov, a haloalkaliphilic actinobacterium from a soda solonchak soil.</title>
        <authorList>
            <person name="Sorokin D.Y."/>
            <person name="Khijniak T.V."/>
            <person name="Zakharycheva A.P."/>
            <person name="Boueva O.V."/>
            <person name="Ariskina E.V."/>
            <person name="Hahnke R.L."/>
            <person name="Bunk B."/>
            <person name="Sproer C."/>
            <person name="Schumann P."/>
            <person name="Evtushenko L.I."/>
            <person name="Kublanov I.V."/>
        </authorList>
    </citation>
    <scope>NUCLEOTIDE SEQUENCE</scope>
    <source>
        <strain evidence="7">DSM 106290</strain>
    </source>
</reference>
<protein>
    <submittedName>
        <fullName evidence="7">TetR/AcrR family transcriptional regulator</fullName>
    </submittedName>
</protein>
<evidence type="ECO:0000256" key="3">
    <source>
        <dbReference type="ARBA" id="ARBA00023125"/>
    </source>
</evidence>
<sequence>MATPMTAQHGARGQRRRAQIVRAALEVITERGFRGMSLGAVSEKVGLTQQGLLHYFPTREDLLIAVLQWRDEVDNGGEADGSTPDAIPGPLWTVERLPLLVAVNTQRPELVRLFSVLLGESVTRDHPAGEYFRSRYRLSRQTMAQHLRDVYGQRLPSGLDPDAAATLIVAVFDGLQYQWLHDDQALDMEDLVRQFLRLIDPGWDETASDYV</sequence>
<dbReference type="Proteomes" id="UP000662939">
    <property type="component" value="Chromosome"/>
</dbReference>
<dbReference type="GO" id="GO:0000976">
    <property type="term" value="F:transcription cis-regulatory region binding"/>
    <property type="evidence" value="ECO:0007669"/>
    <property type="project" value="TreeGrafter"/>
</dbReference>